<reference evidence="2" key="1">
    <citation type="journal article" date="2006" name="PLoS Biol.">
        <title>Macronuclear genome sequence of the ciliate Tetrahymena thermophila, a model eukaryote.</title>
        <authorList>
            <person name="Eisen J.A."/>
            <person name="Coyne R.S."/>
            <person name="Wu M."/>
            <person name="Wu D."/>
            <person name="Thiagarajan M."/>
            <person name="Wortman J.R."/>
            <person name="Badger J.H."/>
            <person name="Ren Q."/>
            <person name="Amedeo P."/>
            <person name="Jones K.M."/>
            <person name="Tallon L.J."/>
            <person name="Delcher A.L."/>
            <person name="Salzberg S.L."/>
            <person name="Silva J.C."/>
            <person name="Haas B.J."/>
            <person name="Majoros W.H."/>
            <person name="Farzad M."/>
            <person name="Carlton J.M."/>
            <person name="Smith R.K. Jr."/>
            <person name="Garg J."/>
            <person name="Pearlman R.E."/>
            <person name="Karrer K.M."/>
            <person name="Sun L."/>
            <person name="Manning G."/>
            <person name="Elde N.C."/>
            <person name="Turkewitz A.P."/>
            <person name="Asai D.J."/>
            <person name="Wilkes D.E."/>
            <person name="Wang Y."/>
            <person name="Cai H."/>
            <person name="Collins K."/>
            <person name="Stewart B.A."/>
            <person name="Lee S.R."/>
            <person name="Wilamowska K."/>
            <person name="Weinberg Z."/>
            <person name="Ruzzo W.L."/>
            <person name="Wloga D."/>
            <person name="Gaertig J."/>
            <person name="Frankel J."/>
            <person name="Tsao C.-C."/>
            <person name="Gorovsky M.A."/>
            <person name="Keeling P.J."/>
            <person name="Waller R.F."/>
            <person name="Patron N.J."/>
            <person name="Cherry J.M."/>
            <person name="Stover N.A."/>
            <person name="Krieger C.J."/>
            <person name="del Toro C."/>
            <person name="Ryder H.F."/>
            <person name="Williamson S.C."/>
            <person name="Barbeau R.A."/>
            <person name="Hamilton E.P."/>
            <person name="Orias E."/>
        </authorList>
    </citation>
    <scope>NUCLEOTIDE SEQUENCE [LARGE SCALE GENOMIC DNA]</scope>
    <source>
        <strain evidence="2">SB210</strain>
    </source>
</reference>
<dbReference type="Proteomes" id="UP000009168">
    <property type="component" value="Unassembled WGS sequence"/>
</dbReference>
<dbReference type="InParanoid" id="Q231H4"/>
<gene>
    <name evidence="1" type="ORF">TTHERM_00429860</name>
</gene>
<dbReference type="HOGENOM" id="CLU_1043841_0_0_1"/>
<protein>
    <submittedName>
        <fullName evidence="1">Uncharacterized protein</fullName>
    </submittedName>
</protein>
<dbReference type="AlphaFoldDB" id="Q231H4"/>
<proteinExistence type="predicted"/>
<dbReference type="RefSeq" id="XP_001011310.2">
    <property type="nucleotide sequence ID" value="XM_001011310.2"/>
</dbReference>
<sequence>MQSFWINRFVGFKWIRKSFSLIRKYLVCNFRFERQWHKQLNIEFPKFRVMQNDKSQSLEDRFKRKLADLINLRGSV</sequence>
<dbReference type="KEGG" id="tet:TTHERM_00429860"/>
<organism evidence="1 2">
    <name type="scientific">Tetrahymena thermophila (strain SB210)</name>
    <dbReference type="NCBI Taxonomy" id="312017"/>
    <lineage>
        <taxon>Eukaryota</taxon>
        <taxon>Sar</taxon>
        <taxon>Alveolata</taxon>
        <taxon>Ciliophora</taxon>
        <taxon>Intramacronucleata</taxon>
        <taxon>Oligohymenophorea</taxon>
        <taxon>Hymenostomatida</taxon>
        <taxon>Tetrahymenina</taxon>
        <taxon>Tetrahymenidae</taxon>
        <taxon>Tetrahymena</taxon>
    </lineage>
</organism>
<dbReference type="EMBL" id="GG662532">
    <property type="protein sequence ID" value="EAR91065.2"/>
    <property type="molecule type" value="Genomic_DNA"/>
</dbReference>
<keyword evidence="2" id="KW-1185">Reference proteome</keyword>
<evidence type="ECO:0000313" key="2">
    <source>
        <dbReference type="Proteomes" id="UP000009168"/>
    </source>
</evidence>
<name>Q231H4_TETTS</name>
<evidence type="ECO:0000313" key="1">
    <source>
        <dbReference type="EMBL" id="EAR91065.2"/>
    </source>
</evidence>
<accession>Q231H4</accession>
<dbReference type="GeneID" id="7829857"/>